<keyword evidence="3" id="KW-0964">Secreted</keyword>
<reference evidence="9" key="1">
    <citation type="submission" date="2020-09" db="EMBL/GenBank/DDBJ databases">
        <title>Genome-Enabled Discovery of Anthraquinone Biosynthesis in Senna tora.</title>
        <authorList>
            <person name="Kang S.-H."/>
            <person name="Pandey R.P."/>
            <person name="Lee C.-M."/>
            <person name="Sim J.-S."/>
            <person name="Jeong J.-T."/>
            <person name="Choi B.-S."/>
            <person name="Jung M."/>
            <person name="Ginzburg D."/>
            <person name="Zhao K."/>
            <person name="Won S.Y."/>
            <person name="Oh T.-J."/>
            <person name="Yu Y."/>
            <person name="Kim N.-H."/>
            <person name="Lee O.R."/>
            <person name="Lee T.-H."/>
            <person name="Bashyal P."/>
            <person name="Kim T.-S."/>
            <person name="Lee W.-H."/>
            <person name="Kawkins C."/>
            <person name="Kim C.-K."/>
            <person name="Kim J.S."/>
            <person name="Ahn B.O."/>
            <person name="Rhee S.Y."/>
            <person name="Sohng J.K."/>
        </authorList>
    </citation>
    <scope>NUCLEOTIDE SEQUENCE</scope>
    <source>
        <tissue evidence="9">Leaf</tissue>
    </source>
</reference>
<dbReference type="AlphaFoldDB" id="A0A834U1N3"/>
<dbReference type="GO" id="GO:0016298">
    <property type="term" value="F:lipase activity"/>
    <property type="evidence" value="ECO:0007669"/>
    <property type="project" value="InterPro"/>
</dbReference>
<protein>
    <submittedName>
        <fullName evidence="9">GDSL esterase/lipase</fullName>
    </submittedName>
</protein>
<dbReference type="PROSITE" id="PS01098">
    <property type="entry name" value="LIPASE_GDSL_SER"/>
    <property type="match status" value="1"/>
</dbReference>
<evidence type="ECO:0000256" key="3">
    <source>
        <dbReference type="ARBA" id="ARBA00022525"/>
    </source>
</evidence>
<keyword evidence="6" id="KW-0442">Lipid degradation</keyword>
<keyword evidence="7" id="KW-0443">Lipid metabolism</keyword>
<dbReference type="GO" id="GO:0016042">
    <property type="term" value="P:lipid catabolic process"/>
    <property type="evidence" value="ECO:0007669"/>
    <property type="project" value="UniProtKB-KW"/>
</dbReference>
<dbReference type="GO" id="GO:0005576">
    <property type="term" value="C:extracellular region"/>
    <property type="evidence" value="ECO:0007669"/>
    <property type="project" value="UniProtKB-SubCell"/>
</dbReference>
<dbReference type="InterPro" id="IPR051238">
    <property type="entry name" value="GDSL_esterase/lipase"/>
</dbReference>
<dbReference type="Pfam" id="PF00657">
    <property type="entry name" value="Lipase_GDSL"/>
    <property type="match status" value="1"/>
</dbReference>
<evidence type="ECO:0000256" key="1">
    <source>
        <dbReference type="ARBA" id="ARBA00004613"/>
    </source>
</evidence>
<dbReference type="PANTHER" id="PTHR45650">
    <property type="entry name" value="GDSL-LIKE LIPASE/ACYLHYDROLASE-RELATED"/>
    <property type="match status" value="1"/>
</dbReference>
<evidence type="ECO:0000256" key="7">
    <source>
        <dbReference type="ARBA" id="ARBA00023098"/>
    </source>
</evidence>
<evidence type="ECO:0000256" key="4">
    <source>
        <dbReference type="ARBA" id="ARBA00022729"/>
    </source>
</evidence>
<keyword evidence="4 8" id="KW-0732">Signal</keyword>
<comment type="caution">
    <text evidence="9">The sequence shown here is derived from an EMBL/GenBank/DDBJ whole genome shotgun (WGS) entry which is preliminary data.</text>
</comment>
<dbReference type="InterPro" id="IPR036514">
    <property type="entry name" value="SGNH_hydro_sf"/>
</dbReference>
<organism evidence="9 10">
    <name type="scientific">Senna tora</name>
    <dbReference type="NCBI Taxonomy" id="362788"/>
    <lineage>
        <taxon>Eukaryota</taxon>
        <taxon>Viridiplantae</taxon>
        <taxon>Streptophyta</taxon>
        <taxon>Embryophyta</taxon>
        <taxon>Tracheophyta</taxon>
        <taxon>Spermatophyta</taxon>
        <taxon>Magnoliopsida</taxon>
        <taxon>eudicotyledons</taxon>
        <taxon>Gunneridae</taxon>
        <taxon>Pentapetalae</taxon>
        <taxon>rosids</taxon>
        <taxon>fabids</taxon>
        <taxon>Fabales</taxon>
        <taxon>Fabaceae</taxon>
        <taxon>Caesalpinioideae</taxon>
        <taxon>Cassia clade</taxon>
        <taxon>Senna</taxon>
    </lineage>
</organism>
<evidence type="ECO:0000256" key="2">
    <source>
        <dbReference type="ARBA" id="ARBA00008668"/>
    </source>
</evidence>
<dbReference type="CDD" id="cd01837">
    <property type="entry name" value="SGNH_plant_lipase_like"/>
    <property type="match status" value="1"/>
</dbReference>
<dbReference type="InterPro" id="IPR001087">
    <property type="entry name" value="GDSL"/>
</dbReference>
<comment type="subcellular location">
    <subcellularLocation>
        <location evidence="1">Secreted</location>
    </subcellularLocation>
</comment>
<dbReference type="InterPro" id="IPR008265">
    <property type="entry name" value="Lipase_GDSL_AS"/>
</dbReference>
<evidence type="ECO:0000256" key="5">
    <source>
        <dbReference type="ARBA" id="ARBA00022801"/>
    </source>
</evidence>
<gene>
    <name evidence="9" type="ORF">G2W53_019088</name>
</gene>
<dbReference type="PANTHER" id="PTHR45650:SF5">
    <property type="entry name" value="GDSL-LIKE LIPASE_ACYLHYDROLASE"/>
    <property type="match status" value="1"/>
</dbReference>
<accession>A0A834U1N3</accession>
<dbReference type="InterPro" id="IPR035669">
    <property type="entry name" value="SGNH_plant_lipase-like"/>
</dbReference>
<dbReference type="Proteomes" id="UP000634136">
    <property type="component" value="Unassembled WGS sequence"/>
</dbReference>
<dbReference type="Gene3D" id="3.40.50.1110">
    <property type="entry name" value="SGNH hydrolase"/>
    <property type="match status" value="1"/>
</dbReference>
<dbReference type="OrthoDB" id="1600564at2759"/>
<proteinExistence type="inferred from homology"/>
<evidence type="ECO:0000256" key="6">
    <source>
        <dbReference type="ARBA" id="ARBA00022963"/>
    </source>
</evidence>
<keyword evidence="5" id="KW-0378">Hydrolase</keyword>
<keyword evidence="10" id="KW-1185">Reference proteome</keyword>
<comment type="similarity">
    <text evidence="2">Belongs to the 'GDSL' lipolytic enzyme family.</text>
</comment>
<feature type="chain" id="PRO_5032419686" evidence="8">
    <location>
        <begin position="24"/>
        <end position="363"/>
    </location>
</feature>
<evidence type="ECO:0000256" key="8">
    <source>
        <dbReference type="SAM" id="SignalP"/>
    </source>
</evidence>
<evidence type="ECO:0000313" key="10">
    <source>
        <dbReference type="Proteomes" id="UP000634136"/>
    </source>
</evidence>
<feature type="signal peptide" evidence="8">
    <location>
        <begin position="1"/>
        <end position="23"/>
    </location>
</feature>
<sequence>MNTNYLTTICFLLALLLPLPSSSKNIPALYAFGDSLIDGGNNNYLNLPLQGKANFPPYGIDFGGKPTGRYTNGKTVVDYIAILLGLPLVPPYLGLSKHQRSKITTGINYASGGSGILQETNNETILTFDHQIKFFKRTVENDLPQQFKEKVELEKHLSESLFVVSTGVNDYFQIKNRILPSTRSFALYLLKEISIHLQTLYRFGARKFFVNNIPPAGCFPASAVRMRPRGNCNQTLNTMIISYNKRLPGVLYQLQSQLPGFTFVHSDLYGFLSGLKTSAHKYGILNTWKPCCPNSIHGNLRCLPNTVPCEDRNTHLFFGEHPSQITNHIFARRCFHESTICRPLSLKHFAQASSESHGSAKRY</sequence>
<evidence type="ECO:0000313" key="9">
    <source>
        <dbReference type="EMBL" id="KAF7827924.1"/>
    </source>
</evidence>
<name>A0A834U1N3_9FABA</name>
<dbReference type="EMBL" id="JAAIUW010000006">
    <property type="protein sequence ID" value="KAF7827924.1"/>
    <property type="molecule type" value="Genomic_DNA"/>
</dbReference>